<dbReference type="ExpressionAtlas" id="A0A4X1V0M1">
    <property type="expression patterns" value="baseline"/>
</dbReference>
<proteinExistence type="predicted"/>
<sequence length="22" mass="2289">NSGYSKLTFGKGTMLLVSPGKC</sequence>
<accession>A0A4X1V0M1</accession>
<name>A0A4X1V0M1_PIG</name>
<dbReference type="Ensembl" id="ENSSSCT00070041837.1">
    <property type="protein sequence ID" value="ENSSSCP00070035136.1"/>
    <property type="gene ID" value="ENSSSCG00070021057.1"/>
</dbReference>
<evidence type="ECO:0000313" key="2">
    <source>
        <dbReference type="Proteomes" id="UP000314985"/>
    </source>
</evidence>
<reference evidence="1" key="2">
    <citation type="submission" date="2025-08" db="UniProtKB">
        <authorList>
            <consortium name="Ensembl"/>
        </authorList>
    </citation>
    <scope>IDENTIFICATION</scope>
</reference>
<organism evidence="1 2">
    <name type="scientific">Sus scrofa</name>
    <name type="common">Pig</name>
    <dbReference type="NCBI Taxonomy" id="9823"/>
    <lineage>
        <taxon>Eukaryota</taxon>
        <taxon>Metazoa</taxon>
        <taxon>Chordata</taxon>
        <taxon>Craniata</taxon>
        <taxon>Vertebrata</taxon>
        <taxon>Euteleostomi</taxon>
        <taxon>Mammalia</taxon>
        <taxon>Eutheria</taxon>
        <taxon>Laurasiatheria</taxon>
        <taxon>Artiodactyla</taxon>
        <taxon>Suina</taxon>
        <taxon>Suidae</taxon>
        <taxon>Sus</taxon>
    </lineage>
</organism>
<dbReference type="AlphaFoldDB" id="A0A4X1V0M1"/>
<reference evidence="1 2" key="1">
    <citation type="submission" date="2017-08" db="EMBL/GenBank/DDBJ databases">
        <title>USMARCv1.0.</title>
        <authorList>
            <person name="Hannum G.I."/>
            <person name="Koren S."/>
            <person name="Schroeder S.G."/>
            <person name="Chin S.C."/>
            <person name="Nonneman D.J."/>
            <person name="Becker S.A."/>
            <person name="Rosen B.D."/>
            <person name="Bickhart D.M."/>
            <person name="Putnam N.H."/>
            <person name="Green R.E."/>
            <person name="Tuggle C.K."/>
            <person name="Liu H."/>
            <person name="Rohrer G.A."/>
            <person name="Warr A."/>
            <person name="Hall R."/>
            <person name="Kim K."/>
            <person name="Hume D.A."/>
            <person name="Talbot R."/>
            <person name="Chow W."/>
            <person name="Howe K."/>
            <person name="Schwartz A.S."/>
            <person name="Watson M."/>
            <person name="Archibald A.L."/>
            <person name="Phillippy A.M."/>
            <person name="Smith T.P.L."/>
        </authorList>
    </citation>
    <scope>NUCLEOTIDE SEQUENCE [LARGE SCALE GENOMIC DNA]</scope>
</reference>
<protein>
    <submittedName>
        <fullName evidence="1">Uncharacterized protein</fullName>
    </submittedName>
</protein>
<evidence type="ECO:0000313" key="1">
    <source>
        <dbReference type="Ensembl" id="ENSSSCP00070035136.1"/>
    </source>
</evidence>
<dbReference type="Proteomes" id="UP000314985">
    <property type="component" value="Chromosome 7"/>
</dbReference>